<evidence type="ECO:0000313" key="2">
    <source>
        <dbReference type="Proteomes" id="UP000824120"/>
    </source>
</evidence>
<dbReference type="AlphaFoldDB" id="A0A9J5WNR7"/>
<gene>
    <name evidence="1" type="ORF">H5410_056806</name>
</gene>
<proteinExistence type="predicted"/>
<dbReference type="Proteomes" id="UP000824120">
    <property type="component" value="Chromosome 11"/>
</dbReference>
<dbReference type="EMBL" id="JACXVP010000011">
    <property type="protein sequence ID" value="KAG5576672.1"/>
    <property type="molecule type" value="Genomic_DNA"/>
</dbReference>
<comment type="caution">
    <text evidence="1">The sequence shown here is derived from an EMBL/GenBank/DDBJ whole genome shotgun (WGS) entry which is preliminary data.</text>
</comment>
<accession>A0A9J5WNR7</accession>
<evidence type="ECO:0000313" key="1">
    <source>
        <dbReference type="EMBL" id="KAG5576672.1"/>
    </source>
</evidence>
<protein>
    <submittedName>
        <fullName evidence="1">Uncharacterized protein</fullName>
    </submittedName>
</protein>
<organism evidence="1 2">
    <name type="scientific">Solanum commersonii</name>
    <name type="common">Commerson's wild potato</name>
    <name type="synonym">Commerson's nightshade</name>
    <dbReference type="NCBI Taxonomy" id="4109"/>
    <lineage>
        <taxon>Eukaryota</taxon>
        <taxon>Viridiplantae</taxon>
        <taxon>Streptophyta</taxon>
        <taxon>Embryophyta</taxon>
        <taxon>Tracheophyta</taxon>
        <taxon>Spermatophyta</taxon>
        <taxon>Magnoliopsida</taxon>
        <taxon>eudicotyledons</taxon>
        <taxon>Gunneridae</taxon>
        <taxon>Pentapetalae</taxon>
        <taxon>asterids</taxon>
        <taxon>lamiids</taxon>
        <taxon>Solanales</taxon>
        <taxon>Solanaceae</taxon>
        <taxon>Solanoideae</taxon>
        <taxon>Solaneae</taxon>
        <taxon>Solanum</taxon>
    </lineage>
</organism>
<reference evidence="1 2" key="1">
    <citation type="submission" date="2020-09" db="EMBL/GenBank/DDBJ databases">
        <title>De no assembly of potato wild relative species, Solanum commersonii.</title>
        <authorList>
            <person name="Cho K."/>
        </authorList>
    </citation>
    <scope>NUCLEOTIDE SEQUENCE [LARGE SCALE GENOMIC DNA]</scope>
    <source>
        <strain evidence="1">LZ3.2</strain>
        <tissue evidence="1">Leaf</tissue>
    </source>
</reference>
<name>A0A9J5WNR7_SOLCO</name>
<keyword evidence="2" id="KW-1185">Reference proteome</keyword>
<sequence length="62" mass="7049">MLKCREFSHKDARNLHPRVCVKTMKGTGLNPASEECSVSNANILVLYIPVTDEDLYYGYNNE</sequence>